<evidence type="ECO:0000259" key="1">
    <source>
        <dbReference type="Pfam" id="PF00669"/>
    </source>
</evidence>
<feature type="domain" description="Flagellin N-terminal" evidence="1">
    <location>
        <begin position="57"/>
        <end position="149"/>
    </location>
</feature>
<sequence length="275" mass="29753">MALSDLERYLVYQSSSQLLQQDLITNALLQGGAVGRDLRNLLFSENESVTLTNPYDEAITGTLRADSRAVKQNSKNVSEASSMMGIAKEGVAGIQTALEELAQIIDDINSGTLSGSSATVQDNYNNLKNQILGYISNTEYNGIYMLDSTKWGTEQIDSNGAVYIQAFINDGFKVNFQAVNQLDFNSLDSTKLATPADLNSQKALVDSLASSIDAIHEIYENRESGLAQQAVQLNSQSALLAQAAENRRQSPTKSMESILLDFVATTTGTLVDESS</sequence>
<evidence type="ECO:0000313" key="2">
    <source>
        <dbReference type="EMBL" id="NDY55567.1"/>
    </source>
</evidence>
<dbReference type="Gene3D" id="1.20.1330.10">
    <property type="entry name" value="f41 fragment of flagellin, N-terminal domain"/>
    <property type="match status" value="1"/>
</dbReference>
<dbReference type="RefSeq" id="WP_163300623.1">
    <property type="nucleotide sequence ID" value="NZ_JAAGRQ010000006.1"/>
</dbReference>
<name>A0A7K3NHK4_9BACT</name>
<protein>
    <recommendedName>
        <fullName evidence="1">Flagellin N-terminal domain-containing protein</fullName>
    </recommendedName>
</protein>
<dbReference type="InterPro" id="IPR001029">
    <property type="entry name" value="Flagellin_N"/>
</dbReference>
<dbReference type="AlphaFoldDB" id="A0A7K3NHK4"/>
<comment type="caution">
    <text evidence="2">The sequence shown here is derived from an EMBL/GenBank/DDBJ whole genome shotgun (WGS) entry which is preliminary data.</text>
</comment>
<dbReference type="GO" id="GO:0005198">
    <property type="term" value="F:structural molecule activity"/>
    <property type="evidence" value="ECO:0007669"/>
    <property type="project" value="InterPro"/>
</dbReference>
<keyword evidence="3" id="KW-1185">Reference proteome</keyword>
<accession>A0A7K3NHK4</accession>
<organism evidence="2 3">
    <name type="scientific">Desulfolutivibrio sulfodismutans</name>
    <dbReference type="NCBI Taxonomy" id="63561"/>
    <lineage>
        <taxon>Bacteria</taxon>
        <taxon>Pseudomonadati</taxon>
        <taxon>Thermodesulfobacteriota</taxon>
        <taxon>Desulfovibrionia</taxon>
        <taxon>Desulfovibrionales</taxon>
        <taxon>Desulfovibrionaceae</taxon>
        <taxon>Desulfolutivibrio</taxon>
    </lineage>
</organism>
<reference evidence="2 3" key="1">
    <citation type="submission" date="2020-02" db="EMBL/GenBank/DDBJ databases">
        <title>Comparative genomics of sulfur disproportionating microorganisms.</title>
        <authorList>
            <person name="Ward L.M."/>
            <person name="Bertran E."/>
            <person name="Johnston D.T."/>
        </authorList>
    </citation>
    <scope>NUCLEOTIDE SEQUENCE [LARGE SCALE GENOMIC DNA]</scope>
    <source>
        <strain evidence="2 3">DSM 3696</strain>
    </source>
</reference>
<dbReference type="EMBL" id="JAAGRQ010000006">
    <property type="protein sequence ID" value="NDY55567.1"/>
    <property type="molecule type" value="Genomic_DNA"/>
</dbReference>
<evidence type="ECO:0000313" key="3">
    <source>
        <dbReference type="Proteomes" id="UP000469724"/>
    </source>
</evidence>
<dbReference type="SUPFAM" id="SSF64518">
    <property type="entry name" value="Phase 1 flagellin"/>
    <property type="match status" value="1"/>
</dbReference>
<proteinExistence type="predicted"/>
<dbReference type="Pfam" id="PF00669">
    <property type="entry name" value="Flagellin_N"/>
    <property type="match status" value="1"/>
</dbReference>
<dbReference type="Proteomes" id="UP000469724">
    <property type="component" value="Unassembled WGS sequence"/>
</dbReference>
<gene>
    <name evidence="2" type="ORF">G3N56_02250</name>
</gene>